<feature type="transmembrane region" description="Helical" evidence="1">
    <location>
        <begin position="130"/>
        <end position="148"/>
    </location>
</feature>
<sequence>MKPNKINLQNIPTRIKVAALLNILFMIITVIYNVYLYHHNHMLKSMPERKFPLQNNYAWLTANNGTSIHYFVFGLLILVILTSFSFYFVMKTIKAVDVDRKHFSFLLAIISSVMTLILTIIMIVQLASPILAALLVILALTGAIILGSKASQNKR</sequence>
<keyword evidence="1" id="KW-0472">Membrane</keyword>
<protein>
    <submittedName>
        <fullName evidence="2">Uncharacterized protein</fullName>
    </submittedName>
</protein>
<accession>A0A4R5N732</accession>
<dbReference type="RefSeq" id="WP_010008501.1">
    <property type="nucleotide sequence ID" value="NZ_JAGYGP010000001.1"/>
</dbReference>
<dbReference type="EMBL" id="PUFI01000015">
    <property type="protein sequence ID" value="TDG67625.1"/>
    <property type="molecule type" value="Genomic_DNA"/>
</dbReference>
<gene>
    <name evidence="2" type="ORF">C5L23_001424</name>
</gene>
<evidence type="ECO:0000313" key="2">
    <source>
        <dbReference type="EMBL" id="TDG67625.1"/>
    </source>
</evidence>
<keyword evidence="1" id="KW-1133">Transmembrane helix</keyword>
<feature type="transmembrane region" description="Helical" evidence="1">
    <location>
        <begin position="102"/>
        <end position="124"/>
    </location>
</feature>
<proteinExistence type="predicted"/>
<keyword evidence="3" id="KW-1185">Reference proteome</keyword>
<organism evidence="2 3">
    <name type="scientific">Leuconostoc fallax</name>
    <dbReference type="NCBI Taxonomy" id="1251"/>
    <lineage>
        <taxon>Bacteria</taxon>
        <taxon>Bacillati</taxon>
        <taxon>Bacillota</taxon>
        <taxon>Bacilli</taxon>
        <taxon>Lactobacillales</taxon>
        <taxon>Lactobacillaceae</taxon>
        <taxon>Leuconostoc</taxon>
    </lineage>
</organism>
<feature type="transmembrane region" description="Helical" evidence="1">
    <location>
        <begin position="20"/>
        <end position="38"/>
    </location>
</feature>
<dbReference type="Proteomes" id="UP000295681">
    <property type="component" value="Unassembled WGS sequence"/>
</dbReference>
<keyword evidence="1" id="KW-0812">Transmembrane</keyword>
<name>A0A4R5N732_9LACO</name>
<feature type="transmembrane region" description="Helical" evidence="1">
    <location>
        <begin position="68"/>
        <end position="90"/>
    </location>
</feature>
<reference evidence="2 3" key="1">
    <citation type="journal article" date="2019" name="Appl. Microbiol. Biotechnol.">
        <title>Uncovering carbohydrate metabolism through a genotype-phenotype association study of 56 lactic acid bacteria genomes.</title>
        <authorList>
            <person name="Buron-Moles G."/>
            <person name="Chailyan A."/>
            <person name="Dolejs I."/>
            <person name="Forster J."/>
            <person name="Miks M.H."/>
        </authorList>
    </citation>
    <scope>NUCLEOTIDE SEQUENCE [LARGE SCALE GENOMIC DNA]</scope>
    <source>
        <strain evidence="2 3">ATCC 700006</strain>
    </source>
</reference>
<dbReference type="STRING" id="907931.GCA_000165675_00025"/>
<evidence type="ECO:0000313" key="3">
    <source>
        <dbReference type="Proteomes" id="UP000295681"/>
    </source>
</evidence>
<comment type="caution">
    <text evidence="2">The sequence shown here is derived from an EMBL/GenBank/DDBJ whole genome shotgun (WGS) entry which is preliminary data.</text>
</comment>
<dbReference type="AlphaFoldDB" id="A0A4R5N732"/>
<evidence type="ECO:0000256" key="1">
    <source>
        <dbReference type="SAM" id="Phobius"/>
    </source>
</evidence>